<sequence>MGCDWIEISAHGSHPQWQGKIVSLSGRKGYLSKRDIGYGTGPGFKGWNCRHDWYPFFCGDIQKSIFQSAVKGTFRTKGSLQRRRNRLL</sequence>
<name>A0A926HT82_9FIRM</name>
<dbReference type="EMBL" id="JACRSN010000043">
    <property type="protein sequence ID" value="MBC8535038.1"/>
    <property type="molecule type" value="Genomic_DNA"/>
</dbReference>
<comment type="caution">
    <text evidence="1">The sequence shown here is derived from an EMBL/GenBank/DDBJ whole genome shotgun (WGS) entry which is preliminary data.</text>
</comment>
<gene>
    <name evidence="1" type="ORF">IAG03_13860</name>
</gene>
<evidence type="ECO:0000313" key="2">
    <source>
        <dbReference type="Proteomes" id="UP000651482"/>
    </source>
</evidence>
<dbReference type="GO" id="GO:0005198">
    <property type="term" value="F:structural molecule activity"/>
    <property type="evidence" value="ECO:0007669"/>
    <property type="project" value="InterPro"/>
</dbReference>
<dbReference type="AlphaFoldDB" id="A0A926HT82"/>
<dbReference type="Pfam" id="PF06152">
    <property type="entry name" value="Phage_min_cap2"/>
    <property type="match status" value="1"/>
</dbReference>
<protein>
    <submittedName>
        <fullName evidence="1">Uncharacterized protein</fullName>
    </submittedName>
</protein>
<dbReference type="Proteomes" id="UP000651482">
    <property type="component" value="Unassembled WGS sequence"/>
</dbReference>
<keyword evidence="2" id="KW-1185">Reference proteome</keyword>
<reference evidence="1" key="1">
    <citation type="submission" date="2020-08" db="EMBL/GenBank/DDBJ databases">
        <title>Genome public.</title>
        <authorList>
            <person name="Liu C."/>
            <person name="Sun Q."/>
        </authorList>
    </citation>
    <scope>NUCLEOTIDE SEQUENCE</scope>
    <source>
        <strain evidence="1">NSJ-40</strain>
    </source>
</reference>
<accession>A0A926HT82</accession>
<proteinExistence type="predicted"/>
<dbReference type="InterPro" id="IPR009319">
    <property type="entry name" value="Phage_A118_VSP1"/>
</dbReference>
<evidence type="ECO:0000313" key="1">
    <source>
        <dbReference type="EMBL" id="MBC8535038.1"/>
    </source>
</evidence>
<organism evidence="1 2">
    <name type="scientific">Yeguia hominis</name>
    <dbReference type="NCBI Taxonomy" id="2763662"/>
    <lineage>
        <taxon>Bacteria</taxon>
        <taxon>Bacillati</taxon>
        <taxon>Bacillota</taxon>
        <taxon>Clostridia</taxon>
        <taxon>Eubacteriales</taxon>
        <taxon>Yeguiaceae</taxon>
        <taxon>Yeguia</taxon>
    </lineage>
</organism>
<dbReference type="RefSeq" id="WP_430472471.1">
    <property type="nucleotide sequence ID" value="NZ_JACRSN010000043.1"/>
</dbReference>